<keyword evidence="1" id="KW-0472">Membrane</keyword>
<dbReference type="STRING" id="246199.CUS_6143"/>
<sequence length="210" mass="24179">MDSKKDVRSSIKLFIIIIIIILALGLFLIFFPYILFVLATIFDSEETLYKGSFTSSNGEIVKAEISVAEHFLCKGSMTLEDEKGIYTIYAIKNNDESSLPCDYYSEKINDDEFFVWTTYNDNTEYIVYSNEEIREGVIILDHTKADLKKARIYDDDKVIARKVIETGFLSRVPDSSDKKGWEELLSYIDKYKILDNSPSTLKGADQHERK</sequence>
<accession>E9S7D2</accession>
<reference evidence="2 3" key="1">
    <citation type="submission" date="2011-02" db="EMBL/GenBank/DDBJ databases">
        <authorList>
            <person name="Nelson K.E."/>
            <person name="Sutton G."/>
            <person name="Torralba M."/>
            <person name="Durkin S."/>
            <person name="Harkins D."/>
            <person name="Montgomery R."/>
            <person name="Ziemer C."/>
            <person name="Klaassens E."/>
            <person name="Ocuiv P."/>
            <person name="Morrison M."/>
        </authorList>
    </citation>
    <scope>NUCLEOTIDE SEQUENCE [LARGE SCALE GENOMIC DNA]</scope>
    <source>
        <strain evidence="2 3">8</strain>
    </source>
</reference>
<keyword evidence="1" id="KW-1133">Transmembrane helix</keyword>
<evidence type="ECO:0000256" key="1">
    <source>
        <dbReference type="SAM" id="Phobius"/>
    </source>
</evidence>
<organism evidence="2 3">
    <name type="scientific">Ruminococcus albus 8</name>
    <dbReference type="NCBI Taxonomy" id="246199"/>
    <lineage>
        <taxon>Bacteria</taxon>
        <taxon>Bacillati</taxon>
        <taxon>Bacillota</taxon>
        <taxon>Clostridia</taxon>
        <taxon>Eubacteriales</taxon>
        <taxon>Oscillospiraceae</taxon>
        <taxon>Ruminococcus</taxon>
    </lineage>
</organism>
<feature type="transmembrane region" description="Helical" evidence="1">
    <location>
        <begin position="12"/>
        <end position="42"/>
    </location>
</feature>
<keyword evidence="3" id="KW-1185">Reference proteome</keyword>
<gene>
    <name evidence="2" type="ORF">CUS_6143</name>
</gene>
<comment type="caution">
    <text evidence="2">The sequence shown here is derived from an EMBL/GenBank/DDBJ whole genome shotgun (WGS) entry which is preliminary data.</text>
</comment>
<protein>
    <submittedName>
        <fullName evidence="2">Conserved domain protein</fullName>
    </submittedName>
</protein>
<dbReference type="EMBL" id="ADKM02000008">
    <property type="protein sequence ID" value="EGC04804.1"/>
    <property type="molecule type" value="Genomic_DNA"/>
</dbReference>
<evidence type="ECO:0000313" key="3">
    <source>
        <dbReference type="Proteomes" id="UP000004259"/>
    </source>
</evidence>
<keyword evidence="1" id="KW-0812">Transmembrane</keyword>
<proteinExistence type="predicted"/>
<name>E9S7D2_RUMAL</name>
<dbReference type="AlphaFoldDB" id="E9S7D2"/>
<dbReference type="Proteomes" id="UP000004259">
    <property type="component" value="Unassembled WGS sequence"/>
</dbReference>
<evidence type="ECO:0000313" key="2">
    <source>
        <dbReference type="EMBL" id="EGC04804.1"/>
    </source>
</evidence>